<evidence type="ECO:0000256" key="4">
    <source>
        <dbReference type="SAM" id="MobiDB-lite"/>
    </source>
</evidence>
<protein>
    <recommendedName>
        <fullName evidence="3">RNA-binding protein Hfq</fullName>
    </recommendedName>
</protein>
<comment type="caution">
    <text evidence="5">The sequence shown here is derived from an EMBL/GenBank/DDBJ whole genome shotgun (WGS) entry which is preliminary data.</text>
</comment>
<dbReference type="GO" id="GO:0045974">
    <property type="term" value="P:regulation of translation, ncRNA-mediated"/>
    <property type="evidence" value="ECO:0007669"/>
    <property type="project" value="TreeGrafter"/>
</dbReference>
<comment type="subunit">
    <text evidence="3">Homohexamer.</text>
</comment>
<dbReference type="Proteomes" id="UP000655523">
    <property type="component" value="Unassembled WGS sequence"/>
</dbReference>
<evidence type="ECO:0000313" key="6">
    <source>
        <dbReference type="Proteomes" id="UP000655523"/>
    </source>
</evidence>
<evidence type="ECO:0000256" key="2">
    <source>
        <dbReference type="ARBA" id="ARBA00023016"/>
    </source>
</evidence>
<dbReference type="Pfam" id="PF17209">
    <property type="entry name" value="Hfq"/>
    <property type="match status" value="1"/>
</dbReference>
<dbReference type="HAMAP" id="MF_00436">
    <property type="entry name" value="Hfq"/>
    <property type="match status" value="1"/>
</dbReference>
<organism evidence="5 6">
    <name type="scientific">Paraburkholderia elongata</name>
    <dbReference type="NCBI Taxonomy" id="2675747"/>
    <lineage>
        <taxon>Bacteria</taxon>
        <taxon>Pseudomonadati</taxon>
        <taxon>Pseudomonadota</taxon>
        <taxon>Betaproteobacteria</taxon>
        <taxon>Burkholderiales</taxon>
        <taxon>Burkholderiaceae</taxon>
        <taxon>Paraburkholderia</taxon>
    </lineage>
</organism>
<proteinExistence type="inferred from homology"/>
<name>A0A972P0Q1_9BURK</name>
<gene>
    <name evidence="3 5" type="primary">hfq</name>
    <name evidence="5" type="ORF">GNZ13_47770</name>
</gene>
<sequence>MSNLASVQDEFLHALITEKTLASVYLINGIRLSGQVASFDSYVVVLESVSGLQMIFKHAISTVLPNAGGRVPRPLPNAEDNQARTSRA</sequence>
<keyword evidence="2 3" id="KW-0346">Stress response</keyword>
<dbReference type="PANTHER" id="PTHR34772:SF1">
    <property type="entry name" value="RNA-BINDING PROTEIN HFQ"/>
    <property type="match status" value="1"/>
</dbReference>
<dbReference type="GO" id="GO:0043487">
    <property type="term" value="P:regulation of RNA stability"/>
    <property type="evidence" value="ECO:0007669"/>
    <property type="project" value="TreeGrafter"/>
</dbReference>
<evidence type="ECO:0000256" key="1">
    <source>
        <dbReference type="ARBA" id="ARBA00022884"/>
    </source>
</evidence>
<dbReference type="GO" id="GO:0003723">
    <property type="term" value="F:RNA binding"/>
    <property type="evidence" value="ECO:0007669"/>
    <property type="project" value="UniProtKB-UniRule"/>
</dbReference>
<accession>A0A972P0Q1</accession>
<keyword evidence="1 3" id="KW-0694">RNA-binding</keyword>
<evidence type="ECO:0000256" key="3">
    <source>
        <dbReference type="HAMAP-Rule" id="MF_00436"/>
    </source>
</evidence>
<dbReference type="NCBIfam" id="TIGR02383">
    <property type="entry name" value="Hfq"/>
    <property type="match status" value="1"/>
</dbReference>
<reference evidence="5 6" key="1">
    <citation type="submission" date="2019-11" db="EMBL/GenBank/DDBJ databases">
        <title>Metabolism of dissolved organic matter in forest soils.</title>
        <authorList>
            <person name="Cyle K.T."/>
            <person name="Wilhelm R.C."/>
            <person name="Martinez C.E."/>
        </authorList>
    </citation>
    <scope>NUCLEOTIDE SEQUENCE [LARGE SCALE GENOMIC DNA]</scope>
    <source>
        <strain evidence="5 6">5N</strain>
    </source>
</reference>
<dbReference type="EMBL" id="WOEZ01000295">
    <property type="protein sequence ID" value="NPT62019.1"/>
    <property type="molecule type" value="Genomic_DNA"/>
</dbReference>
<dbReference type="Gene3D" id="2.30.30.100">
    <property type="match status" value="1"/>
</dbReference>
<dbReference type="CDD" id="cd01716">
    <property type="entry name" value="Hfq"/>
    <property type="match status" value="1"/>
</dbReference>
<evidence type="ECO:0000313" key="5">
    <source>
        <dbReference type="EMBL" id="NPT62019.1"/>
    </source>
</evidence>
<keyword evidence="6" id="KW-1185">Reference proteome</keyword>
<dbReference type="AlphaFoldDB" id="A0A972P0Q1"/>
<comment type="similarity">
    <text evidence="3">Belongs to the Hfq family.</text>
</comment>
<dbReference type="SUPFAM" id="SSF50182">
    <property type="entry name" value="Sm-like ribonucleoproteins"/>
    <property type="match status" value="1"/>
</dbReference>
<dbReference type="GO" id="GO:0006355">
    <property type="term" value="P:regulation of DNA-templated transcription"/>
    <property type="evidence" value="ECO:0007669"/>
    <property type="project" value="InterPro"/>
</dbReference>
<comment type="function">
    <text evidence="3">RNA chaperone that binds small regulatory RNA (sRNAs) and mRNAs to facilitate mRNA translational regulation in response to envelope stress, environmental stress and changes in metabolite concentrations. Also binds with high specificity to tRNAs.</text>
</comment>
<feature type="compositionally biased region" description="Polar residues" evidence="4">
    <location>
        <begin position="79"/>
        <end position="88"/>
    </location>
</feature>
<dbReference type="GO" id="GO:0005829">
    <property type="term" value="C:cytosol"/>
    <property type="evidence" value="ECO:0007669"/>
    <property type="project" value="TreeGrafter"/>
</dbReference>
<dbReference type="PANTHER" id="PTHR34772">
    <property type="entry name" value="RNA-BINDING PROTEIN HFQ"/>
    <property type="match status" value="1"/>
</dbReference>
<feature type="region of interest" description="Disordered" evidence="4">
    <location>
        <begin position="67"/>
        <end position="88"/>
    </location>
</feature>
<dbReference type="InterPro" id="IPR010920">
    <property type="entry name" value="LSM_dom_sf"/>
</dbReference>
<dbReference type="InterPro" id="IPR005001">
    <property type="entry name" value="Hfq"/>
</dbReference>